<feature type="domain" description="BON" evidence="3">
    <location>
        <begin position="123"/>
        <end position="190"/>
    </location>
</feature>
<feature type="domain" description="BON" evidence="3">
    <location>
        <begin position="45"/>
        <end position="114"/>
    </location>
</feature>
<dbReference type="PATRIC" id="fig|1177179.3.peg.1945"/>
<keyword evidence="1 2" id="KW-0732">Signal</keyword>
<evidence type="ECO:0000256" key="1">
    <source>
        <dbReference type="ARBA" id="ARBA00022729"/>
    </source>
</evidence>
<dbReference type="Pfam" id="PF04972">
    <property type="entry name" value="BON"/>
    <property type="match status" value="2"/>
</dbReference>
<comment type="caution">
    <text evidence="4">The sequence shown here is derived from an EMBL/GenBank/DDBJ whole genome shotgun (WGS) entry which is preliminary data.</text>
</comment>
<keyword evidence="4" id="KW-0449">Lipoprotein</keyword>
<feature type="signal peptide" evidence="2">
    <location>
        <begin position="1"/>
        <end position="22"/>
    </location>
</feature>
<name>L0WBX1_9GAMM</name>
<dbReference type="PROSITE" id="PS51257">
    <property type="entry name" value="PROKAR_LIPOPROTEIN"/>
    <property type="match status" value="1"/>
</dbReference>
<dbReference type="RefSeq" id="WP_008929132.1">
    <property type="nucleotide sequence ID" value="NZ_AMRJ01000013.1"/>
</dbReference>
<dbReference type="InterPro" id="IPR051686">
    <property type="entry name" value="Lipoprotein_DolP"/>
</dbReference>
<keyword evidence="5" id="KW-1185">Reference proteome</keyword>
<evidence type="ECO:0000259" key="3">
    <source>
        <dbReference type="PROSITE" id="PS50914"/>
    </source>
</evidence>
<dbReference type="PROSITE" id="PS50914">
    <property type="entry name" value="BON"/>
    <property type="match status" value="2"/>
</dbReference>
<evidence type="ECO:0000313" key="4">
    <source>
        <dbReference type="EMBL" id="EKF74278.1"/>
    </source>
</evidence>
<proteinExistence type="predicted"/>
<feature type="chain" id="PRO_5003947859" evidence="2">
    <location>
        <begin position="23"/>
        <end position="190"/>
    </location>
</feature>
<dbReference type="STRING" id="1177179.A11A3_09770"/>
<evidence type="ECO:0000313" key="5">
    <source>
        <dbReference type="Proteomes" id="UP000010164"/>
    </source>
</evidence>
<dbReference type="InterPro" id="IPR007055">
    <property type="entry name" value="BON_dom"/>
</dbReference>
<evidence type="ECO:0000256" key="2">
    <source>
        <dbReference type="SAM" id="SignalP"/>
    </source>
</evidence>
<dbReference type="SMART" id="SM00749">
    <property type="entry name" value="BON"/>
    <property type="match status" value="2"/>
</dbReference>
<dbReference type="Gene3D" id="3.30.1340.30">
    <property type="match status" value="1"/>
</dbReference>
<dbReference type="Proteomes" id="UP000010164">
    <property type="component" value="Unassembled WGS sequence"/>
</dbReference>
<dbReference type="EMBL" id="AMRJ01000013">
    <property type="protein sequence ID" value="EKF74278.1"/>
    <property type="molecule type" value="Genomic_DNA"/>
</dbReference>
<dbReference type="OrthoDB" id="9783990at2"/>
<sequence>MAKAFAALLMGLLLFTSGCVSLSKGISEQPTDQDHGSRTFGAFVEDGQIERKISVNLARASAELDESHIVVVSFNGIVLLTGQVASDDLKSQAGNIARQIRHVRDVHNELHVAGNSAMLARTNDTWLTSKVKSRLLVNGDAPGWRTKVVTENGVVYLMGLLTHEEANAVVAQVQKVYGVQKIVKIIEYID</sequence>
<dbReference type="InterPro" id="IPR014004">
    <property type="entry name" value="Transpt-assoc_nodulatn_dom_bac"/>
</dbReference>
<gene>
    <name evidence="4" type="ORF">A11A3_09770</name>
</gene>
<reference evidence="4 5" key="1">
    <citation type="journal article" date="2012" name="J. Bacteriol.">
        <title>Genome Sequence of the Alkane-Degrading Bacterium Alcanivorax hongdengensis Type Strain A-11-3.</title>
        <authorList>
            <person name="Lai Q."/>
            <person name="Shao Z."/>
        </authorList>
    </citation>
    <scope>NUCLEOTIDE SEQUENCE [LARGE SCALE GENOMIC DNA]</scope>
    <source>
        <strain evidence="4 5">A-11-3</strain>
    </source>
</reference>
<dbReference type="PANTHER" id="PTHR34606">
    <property type="entry name" value="BON DOMAIN-CONTAINING PROTEIN"/>
    <property type="match status" value="1"/>
</dbReference>
<dbReference type="AlphaFoldDB" id="L0WBX1"/>
<dbReference type="PANTHER" id="PTHR34606:SF4">
    <property type="entry name" value="OUTER MEMBRANE LIPOPROTEIN DOLP"/>
    <property type="match status" value="1"/>
</dbReference>
<dbReference type="eggNOG" id="COG2823">
    <property type="taxonomic scope" value="Bacteria"/>
</dbReference>
<protein>
    <submittedName>
        <fullName evidence="4">Lipoprotein</fullName>
    </submittedName>
</protein>
<accession>L0WBX1</accession>
<organism evidence="4 5">
    <name type="scientific">Alcanivorax hongdengensis A-11-3</name>
    <dbReference type="NCBI Taxonomy" id="1177179"/>
    <lineage>
        <taxon>Bacteria</taxon>
        <taxon>Pseudomonadati</taxon>
        <taxon>Pseudomonadota</taxon>
        <taxon>Gammaproteobacteria</taxon>
        <taxon>Oceanospirillales</taxon>
        <taxon>Alcanivoracaceae</taxon>
        <taxon>Alcanivorax</taxon>
    </lineage>
</organism>